<dbReference type="VEuPathDB" id="TrichDB:TVAG_021370"/>
<proteinExistence type="inferred from homology"/>
<gene>
    <name evidence="5" type="ORF">TVAG_021370</name>
</gene>
<dbReference type="InterPro" id="IPR040626">
    <property type="entry name" value="Pepdidase_M14_N"/>
</dbReference>
<dbReference type="InterPro" id="IPR050821">
    <property type="entry name" value="Cytosolic_carboxypeptidase"/>
</dbReference>
<dbReference type="eggNOG" id="KOG3641">
    <property type="taxonomic scope" value="Eukaryota"/>
</dbReference>
<reference evidence="5" key="1">
    <citation type="submission" date="2006-10" db="EMBL/GenBank/DDBJ databases">
        <authorList>
            <person name="Amadeo P."/>
            <person name="Zhao Q."/>
            <person name="Wortman J."/>
            <person name="Fraser-Liggett C."/>
            <person name="Carlton J."/>
        </authorList>
    </citation>
    <scope>NUCLEOTIDE SEQUENCE</scope>
    <source>
        <strain evidence="5">G3</strain>
    </source>
</reference>
<dbReference type="Pfam" id="PF18027">
    <property type="entry name" value="Pepdidase_M14_N"/>
    <property type="match status" value="1"/>
</dbReference>
<dbReference type="GO" id="GO:0008270">
    <property type="term" value="F:zinc ion binding"/>
    <property type="evidence" value="ECO:0007669"/>
    <property type="project" value="InterPro"/>
</dbReference>
<dbReference type="EMBL" id="DS113200">
    <property type="protein sequence ID" value="EAY20192.1"/>
    <property type="molecule type" value="Genomic_DNA"/>
</dbReference>
<comment type="similarity">
    <text evidence="2 3">Belongs to the peptidase M14 family.</text>
</comment>
<dbReference type="InParanoid" id="A2DHB9"/>
<feature type="domain" description="Peptidase M14" evidence="4">
    <location>
        <begin position="225"/>
        <end position="479"/>
    </location>
</feature>
<dbReference type="GO" id="GO:0004181">
    <property type="term" value="F:metallocarboxypeptidase activity"/>
    <property type="evidence" value="ECO:0000318"/>
    <property type="project" value="GO_Central"/>
</dbReference>
<dbReference type="InterPro" id="IPR000834">
    <property type="entry name" value="Peptidase_M14"/>
</dbReference>
<name>A2DHB9_TRIV3</name>
<dbReference type="Proteomes" id="UP000001542">
    <property type="component" value="Unassembled WGS sequence"/>
</dbReference>
<comment type="cofactor">
    <cofactor evidence="1">
        <name>Zn(2+)</name>
        <dbReference type="ChEBI" id="CHEBI:29105"/>
    </cofactor>
</comment>
<evidence type="ECO:0000313" key="5">
    <source>
        <dbReference type="EMBL" id="EAY20192.1"/>
    </source>
</evidence>
<dbReference type="RefSeq" id="XP_001581178.1">
    <property type="nucleotide sequence ID" value="XM_001581128.1"/>
</dbReference>
<dbReference type="VEuPathDB" id="TrichDB:TVAGG3_0677790"/>
<dbReference type="KEGG" id="tva:5465726"/>
<dbReference type="GO" id="GO:0015630">
    <property type="term" value="C:microtubule cytoskeleton"/>
    <property type="evidence" value="ECO:0000318"/>
    <property type="project" value="GO_Central"/>
</dbReference>
<evidence type="ECO:0000256" key="3">
    <source>
        <dbReference type="PROSITE-ProRule" id="PRU01379"/>
    </source>
</evidence>
<protein>
    <submittedName>
        <fullName evidence="5">Clan MC, family M14, Zinc carboxypeptidase-like metallopeptidase</fullName>
    </submittedName>
</protein>
<dbReference type="GO" id="GO:0006508">
    <property type="term" value="P:proteolysis"/>
    <property type="evidence" value="ECO:0007669"/>
    <property type="project" value="InterPro"/>
</dbReference>
<dbReference type="OrthoDB" id="10253041at2759"/>
<keyword evidence="5" id="KW-0378">Hydrolase</keyword>
<dbReference type="Gene3D" id="3.40.630.10">
    <property type="entry name" value="Zn peptidases"/>
    <property type="match status" value="1"/>
</dbReference>
<evidence type="ECO:0000256" key="1">
    <source>
        <dbReference type="ARBA" id="ARBA00001947"/>
    </source>
</evidence>
<dbReference type="PANTHER" id="PTHR12756">
    <property type="entry name" value="CYTOSOLIC CARBOXYPEPTIDASE"/>
    <property type="match status" value="1"/>
</dbReference>
<accession>A2DHB9</accession>
<keyword evidence="5" id="KW-0121">Carboxypeptidase</keyword>
<dbReference type="SMR" id="A2DHB9"/>
<dbReference type="Pfam" id="PF00246">
    <property type="entry name" value="Peptidase_M14"/>
    <property type="match status" value="1"/>
</dbReference>
<reference evidence="5" key="2">
    <citation type="journal article" date="2007" name="Science">
        <title>Draft genome sequence of the sexually transmitted pathogen Trichomonas vaginalis.</title>
        <authorList>
            <person name="Carlton J.M."/>
            <person name="Hirt R.P."/>
            <person name="Silva J.C."/>
            <person name="Delcher A.L."/>
            <person name="Schatz M."/>
            <person name="Zhao Q."/>
            <person name="Wortman J.R."/>
            <person name="Bidwell S.L."/>
            <person name="Alsmark U.C.M."/>
            <person name="Besteiro S."/>
            <person name="Sicheritz-Ponten T."/>
            <person name="Noel C.J."/>
            <person name="Dacks J.B."/>
            <person name="Foster P.G."/>
            <person name="Simillion C."/>
            <person name="Van de Peer Y."/>
            <person name="Miranda-Saavedra D."/>
            <person name="Barton G.J."/>
            <person name="Westrop G.D."/>
            <person name="Mueller S."/>
            <person name="Dessi D."/>
            <person name="Fiori P.L."/>
            <person name="Ren Q."/>
            <person name="Paulsen I."/>
            <person name="Zhang H."/>
            <person name="Bastida-Corcuera F.D."/>
            <person name="Simoes-Barbosa A."/>
            <person name="Brown M.T."/>
            <person name="Hayes R.D."/>
            <person name="Mukherjee M."/>
            <person name="Okumura C.Y."/>
            <person name="Schneider R."/>
            <person name="Smith A.J."/>
            <person name="Vanacova S."/>
            <person name="Villalvazo M."/>
            <person name="Haas B.J."/>
            <person name="Pertea M."/>
            <person name="Feldblyum T.V."/>
            <person name="Utterback T.R."/>
            <person name="Shu C.L."/>
            <person name="Osoegawa K."/>
            <person name="de Jong P.J."/>
            <person name="Hrdy I."/>
            <person name="Horvathova L."/>
            <person name="Zubacova Z."/>
            <person name="Dolezal P."/>
            <person name="Malik S.B."/>
            <person name="Logsdon J.M. Jr."/>
            <person name="Henze K."/>
            <person name="Gupta A."/>
            <person name="Wang C.C."/>
            <person name="Dunne R.L."/>
            <person name="Upcroft J.A."/>
            <person name="Upcroft P."/>
            <person name="White O."/>
            <person name="Salzberg S.L."/>
            <person name="Tang P."/>
            <person name="Chiu C.-H."/>
            <person name="Lee Y.-S."/>
            <person name="Embley T.M."/>
            <person name="Coombs G.H."/>
            <person name="Mottram J.C."/>
            <person name="Tachezy J."/>
            <person name="Fraser-Liggett C.M."/>
            <person name="Johnson P.J."/>
        </authorList>
    </citation>
    <scope>NUCLEOTIDE SEQUENCE [LARGE SCALE GENOMIC DNA]</scope>
    <source>
        <strain evidence="5">G3</strain>
    </source>
</reference>
<dbReference type="AlphaFoldDB" id="A2DHB9"/>
<evidence type="ECO:0000259" key="4">
    <source>
        <dbReference type="PROSITE" id="PS52035"/>
    </source>
</evidence>
<keyword evidence="6" id="KW-1185">Reference proteome</keyword>
<dbReference type="STRING" id="5722.A2DHB9"/>
<sequence>MSSDSDNIVFEDDIEIINEEEQEIEEFEISDTTLKDNLYIIHSGEPSKEKSTFAKNLEEVSMKSGIYKSGELVYNILSPNPILEPPTDKSDTILRFDSKFESGNLSEAYHVSENTYNLILEYDHNKEGSCQWFYFRITNARKNTEYTFYITGFHKKRSIFSSGTKIFWYSEHRAKEQNISWTRGGENYCYGNLPGQKRRFKKRYTVSFTISFPYDDDVIYLAYALPYTYSDLCRDIQNWKERCSFVKEDILSQTLGGRDCPILTVTEPNEFISDDNKNCIFVTARIHPGESNGSFLMRGFFKALIDDNKIAKFLRQNYIFKIIPMMNIDGVIEGYYRVSLSGDDLNRIWSQPDETLHPVVTKAKSEIKSILKQRKIVMFVDFHGHSRLHGTFAFGCPNDGTVIQDTEKTYPRLLSYLCDAFSWQNCEFSFPNDRKSAARIVIRTELEVVQSFTVETSFGGIIAGPRAGILYDQDIWEELGATCFLALDPFFKCDLDDDFLMAKHYINSIRLSDHFTENLKPADEKSEDETIIFSDNKPPELVYAPEELYWSNTYSNYFQASAFDIQTEKPEKINIKFQNFPSFVDE</sequence>
<dbReference type="Gene3D" id="2.60.40.3120">
    <property type="match status" value="1"/>
</dbReference>
<dbReference type="PANTHER" id="PTHR12756:SF11">
    <property type="entry name" value="CYTOSOLIC CARBOXYPEPTIDASE 1"/>
    <property type="match status" value="1"/>
</dbReference>
<dbReference type="GO" id="GO:0015631">
    <property type="term" value="F:tubulin binding"/>
    <property type="evidence" value="ECO:0000318"/>
    <property type="project" value="GO_Central"/>
</dbReference>
<keyword evidence="5" id="KW-0645">Protease</keyword>
<organism evidence="5 6">
    <name type="scientific">Trichomonas vaginalis (strain ATCC PRA-98 / G3)</name>
    <dbReference type="NCBI Taxonomy" id="412133"/>
    <lineage>
        <taxon>Eukaryota</taxon>
        <taxon>Metamonada</taxon>
        <taxon>Parabasalia</taxon>
        <taxon>Trichomonadida</taxon>
        <taxon>Trichomonadidae</taxon>
        <taxon>Trichomonas</taxon>
    </lineage>
</organism>
<dbReference type="GO" id="GO:0005737">
    <property type="term" value="C:cytoplasm"/>
    <property type="evidence" value="ECO:0000318"/>
    <property type="project" value="GO_Central"/>
</dbReference>
<dbReference type="PROSITE" id="PS52035">
    <property type="entry name" value="PEPTIDASE_M14"/>
    <property type="match status" value="1"/>
</dbReference>
<evidence type="ECO:0000256" key="2">
    <source>
        <dbReference type="ARBA" id="ARBA00005988"/>
    </source>
</evidence>
<evidence type="ECO:0000313" key="6">
    <source>
        <dbReference type="Proteomes" id="UP000001542"/>
    </source>
</evidence>
<dbReference type="SUPFAM" id="SSF53187">
    <property type="entry name" value="Zn-dependent exopeptidases"/>
    <property type="match status" value="1"/>
</dbReference>
<dbReference type="OMA" id="TIAGNMC"/>
<feature type="active site" description="Proton donor/acceptor" evidence="3">
    <location>
        <position position="455"/>
    </location>
</feature>